<feature type="compositionally biased region" description="Low complexity" evidence="8">
    <location>
        <begin position="1413"/>
        <end position="1431"/>
    </location>
</feature>
<dbReference type="Pfam" id="PF13945">
    <property type="entry name" value="NST1"/>
    <property type="match status" value="1"/>
</dbReference>
<feature type="compositionally biased region" description="Low complexity" evidence="8">
    <location>
        <begin position="1089"/>
        <end position="1114"/>
    </location>
</feature>
<feature type="region of interest" description="Disordered" evidence="8">
    <location>
        <begin position="1"/>
        <end position="102"/>
    </location>
</feature>
<evidence type="ECO:0000256" key="4">
    <source>
        <dbReference type="ARBA" id="ARBA00022490"/>
    </source>
</evidence>
<feature type="region of interest" description="Disordered" evidence="8">
    <location>
        <begin position="352"/>
        <end position="495"/>
    </location>
</feature>
<evidence type="ECO:0000256" key="1">
    <source>
        <dbReference type="ARBA" id="ARBA00004496"/>
    </source>
</evidence>
<comment type="subcellular location">
    <subcellularLocation>
        <location evidence="1 7">Cytoplasm</location>
    </subcellularLocation>
</comment>
<reference evidence="9 10" key="1">
    <citation type="submission" date="2017-02" db="EMBL/GenBank/DDBJ databases">
        <authorList>
            <person name="Peterson S.W."/>
        </authorList>
    </citation>
    <scope>NUCLEOTIDE SEQUENCE [LARGE SCALE GENOMIC DNA]</scope>
    <source>
        <strain evidence="9 10">SRS1_H2-8</strain>
    </source>
</reference>
<feature type="compositionally biased region" description="Polar residues" evidence="8">
    <location>
        <begin position="1335"/>
        <end position="1349"/>
    </location>
</feature>
<feature type="compositionally biased region" description="Polar residues" evidence="8">
    <location>
        <begin position="418"/>
        <end position="427"/>
    </location>
</feature>
<keyword evidence="4 7" id="KW-0963">Cytoplasm</keyword>
<dbReference type="CDD" id="cd22249">
    <property type="entry name" value="UDM1_RNF168_RNF169-like"/>
    <property type="match status" value="1"/>
</dbReference>
<feature type="compositionally biased region" description="Basic residues" evidence="8">
    <location>
        <begin position="372"/>
        <end position="383"/>
    </location>
</feature>
<gene>
    <name evidence="9" type="ORF">SRS1_10908</name>
</gene>
<feature type="compositionally biased region" description="Basic and acidic residues" evidence="8">
    <location>
        <begin position="860"/>
        <end position="1012"/>
    </location>
</feature>
<evidence type="ECO:0000256" key="5">
    <source>
        <dbReference type="ARBA" id="ARBA00023016"/>
    </source>
</evidence>
<dbReference type="InterPro" id="IPR051195">
    <property type="entry name" value="Fungal_stress_NST1"/>
</dbReference>
<feature type="region of interest" description="Disordered" evidence="8">
    <location>
        <begin position="745"/>
        <end position="793"/>
    </location>
</feature>
<feature type="compositionally biased region" description="Low complexity" evidence="8">
    <location>
        <begin position="461"/>
        <end position="472"/>
    </location>
</feature>
<feature type="compositionally biased region" description="Basic residues" evidence="8">
    <location>
        <begin position="624"/>
        <end position="636"/>
    </location>
</feature>
<sequence length="1697" mass="177681">MAKSKLPRSTPAARGAAVPPPKLAAAAQQQQQQPSLPTPPPPMPQQQQQQQQNKAPIAGASTPPRSSSPVSNHDADSAALSSAKKKKKKSKSKAKDADFIDDHEYDLQSAAALGQRPRSPASLAARAQAQAQLLAAASELYRRIEGDAQGIPDDDAYWTSLPAHLRTFIRNALPLGQFPPAAQAAINEKANDPANRHASTQAMIAVAQQLAQAAHASQRHLQQYPPGTHPYPPLPFDASIFADLALHPDQALPLHPHPNAATNAHAAANTNGTYAQYSSSPNPPPTQPPVEPLPPPVVLYDNFDDEIDRFEDDGVNDGQYYDDGELDEDDEVLDAQGGLLRARERVWMQDGQDHALGPNGLGAHPDAMRSASKNKKKKKKKKGASGGAAGHGDEEAHEIEVEVPAPPKPVVNHPPPSTNVSSVARNTNPPPPSSRAAGKQPMTFNSTGKTPARPANGVPPSSNSGKRSVSSSTHGQQPAAANAASTNAKIWSTSSAEERERIKEFWLGLSMKDRQKLVQVEKETVLKKMKEQQKFLCSCAVCGRKRSAIEEELEVLYDAYYDELEEYANHQQRWASSGGTIPPPPGPGPFPGSVALDASGAVIGGDPLSRTRAAHGGGRDTRHTHPHPHPHARKAPLHPESSDGYDDDELDDDAEYDDDDDDAEYDDEEEDDDIELEKERAREDYEKRLPAPPARRRGTNDSNDLFGLGSSLTVKGGILTVADDMLKNDGRKFLEMMEQLAERRMHREELTNAELAASDDEDDADGPDDVDDDDIDEEEDDDEDDILTEEQRMEEGRKMFQIFAARMFEQRVLAAYRERVAQERQLQLLRELEEEDTNEKAKEARRVKESQKKKDKKKAQREAKEMEKMRKDQERAAAEAEERAKQQALRDAELKKQEEIRLKREAERKAREDEKAKKDEERRRRQAEERERQLEVERKRREKEDKLRQEREAQEKAKRDREEAQRKAKEEQQRAQREKAEKEAKAKEEQTRKVEAANKEKEARAQAQREAKQAAASQARGASSAQAVPSSPSTGPKAGANKLANASAPGTPARSAKNGSIPGSPAVGQDQILARGGNHQRAAVGTKHGAQGAGLANAASGAAGVAAAASSAAGASGGSTLPAPPQGLPPRPATAVLTPAGSSSQSSSLSVAANAGLPRPPVNVAGSGSSSAAPPSLGFGSIGPNATVNVPIAPSKAPGSNISPKPAQPFAQTSDKQPSQPGFSSPHAPIGAAYGQQQQPGLEGLRSPTLPNGLQQSSGVFTSNGGMSSSLQSPSLGAPGLSGMANNLASLNLNAAPLSSSALNLGNPLVGSKAPMPGMESNTPIGHGLPHMQSPTQTPFSPMSGSSSADAMRSRTASFADADPMSFAGIRPGSSLSQRVPAYRSGAPTPIGPIGRPKAMDPIQQHVHDDHAGAIGNGRSSSSASGSGATSPRLPEGILGSSALGGDDDIIDPKPRRVSHTIPIGGGATGSSMGGAGSFFGGGGMGGAGAVGGGFGVSSSSPWSSFSGSNQTAPGPLSPGFNSGAGAPGSIGSGLASGNFGLNQNAGTPNPPGLSSGAQSDPWARMSTTPWDRARYAFEQPGGGSNVGATGVNGGAAPGLGGGAGGMGGSHHAHALGNHSGHLHHPIGLGAGQGSGNGNGNGNAASGMLSPFNLGAPGSGSRNLFGAPGSNVLHPGAIGSALSPTSPGARHISGSHE</sequence>
<feature type="compositionally biased region" description="Low complexity" evidence="8">
    <location>
        <begin position="1165"/>
        <end position="1179"/>
    </location>
</feature>
<feature type="compositionally biased region" description="Basic and acidic residues" evidence="8">
    <location>
        <begin position="93"/>
        <end position="102"/>
    </location>
</feature>
<feature type="region of interest" description="Disordered" evidence="8">
    <location>
        <begin position="1659"/>
        <end position="1697"/>
    </location>
</feature>
<feature type="compositionally biased region" description="Low complexity" evidence="8">
    <location>
        <begin position="1013"/>
        <end position="1033"/>
    </location>
</feature>
<feature type="compositionally biased region" description="Pro residues" evidence="8">
    <location>
        <begin position="581"/>
        <end position="590"/>
    </location>
</feature>
<feature type="region of interest" description="Disordered" evidence="8">
    <location>
        <begin position="1371"/>
        <end position="1391"/>
    </location>
</feature>
<protein>
    <recommendedName>
        <fullName evidence="3 7">Stress response protein NST1</fullName>
    </recommendedName>
</protein>
<feature type="compositionally biased region" description="Low complexity" evidence="8">
    <location>
        <begin position="45"/>
        <end position="58"/>
    </location>
</feature>
<evidence type="ECO:0000256" key="8">
    <source>
        <dbReference type="SAM" id="MobiDB-lite"/>
    </source>
</evidence>
<evidence type="ECO:0000256" key="7">
    <source>
        <dbReference type="RuleBase" id="RU049441"/>
    </source>
</evidence>
<feature type="region of interest" description="Disordered" evidence="8">
    <location>
        <begin position="1410"/>
        <end position="1470"/>
    </location>
</feature>
<feature type="compositionally biased region" description="Acidic residues" evidence="8">
    <location>
        <begin position="757"/>
        <end position="788"/>
    </location>
</feature>
<evidence type="ECO:0000256" key="2">
    <source>
        <dbReference type="ARBA" id="ARBA00007112"/>
    </source>
</evidence>
<feature type="compositionally biased region" description="Basic and acidic residues" evidence="8">
    <location>
        <begin position="391"/>
        <end position="400"/>
    </location>
</feature>
<comment type="function">
    <text evidence="7">May act as a negative regulator of salt tolerance.</text>
</comment>
<feature type="compositionally biased region" description="Low complexity" evidence="8">
    <location>
        <begin position="23"/>
        <end position="35"/>
    </location>
</feature>
<dbReference type="PANTHER" id="PTHR31780">
    <property type="entry name" value="STRESS RESPONSE PROTEIN NST1-RELATED"/>
    <property type="match status" value="1"/>
</dbReference>
<comment type="similarity">
    <text evidence="2 7">Belongs to the NST1 family.</text>
</comment>
<evidence type="ECO:0000256" key="3">
    <source>
        <dbReference type="ARBA" id="ARBA00020733"/>
    </source>
</evidence>
<feature type="compositionally biased region" description="Gly residues" evidence="8">
    <location>
        <begin position="1629"/>
        <end position="1641"/>
    </location>
</feature>
<dbReference type="EMBL" id="LT795073">
    <property type="protein sequence ID" value="SJX66234.1"/>
    <property type="molecule type" value="Genomic_DNA"/>
</dbReference>
<dbReference type="GO" id="GO:0005737">
    <property type="term" value="C:cytoplasm"/>
    <property type="evidence" value="ECO:0007669"/>
    <property type="project" value="UniProtKB-SubCell"/>
</dbReference>
<feature type="compositionally biased region" description="Low complexity" evidence="8">
    <location>
        <begin position="1498"/>
        <end position="1509"/>
    </location>
</feature>
<feature type="compositionally biased region" description="Pro residues" evidence="8">
    <location>
        <begin position="404"/>
        <end position="417"/>
    </location>
</feature>
<evidence type="ECO:0000256" key="6">
    <source>
        <dbReference type="ARBA" id="ARBA00023054"/>
    </source>
</evidence>
<feature type="region of interest" description="Disordered" evidence="8">
    <location>
        <begin position="1498"/>
        <end position="1566"/>
    </location>
</feature>
<name>A0A2N8UMW3_9BASI</name>
<feature type="region of interest" description="Disordered" evidence="8">
    <location>
        <begin position="273"/>
        <end position="329"/>
    </location>
</feature>
<keyword evidence="5 7" id="KW-0346">Stress response</keyword>
<feature type="compositionally biased region" description="Pro residues" evidence="8">
    <location>
        <begin position="281"/>
        <end position="297"/>
    </location>
</feature>
<accession>A0A2N8UMW3</accession>
<feature type="compositionally biased region" description="Low complexity" evidence="8">
    <location>
        <begin position="479"/>
        <end position="488"/>
    </location>
</feature>
<organism evidence="9 10">
    <name type="scientific">Sporisorium reilianum f. sp. reilianum</name>
    <dbReference type="NCBI Taxonomy" id="72559"/>
    <lineage>
        <taxon>Eukaryota</taxon>
        <taxon>Fungi</taxon>
        <taxon>Dikarya</taxon>
        <taxon>Basidiomycota</taxon>
        <taxon>Ustilaginomycotina</taxon>
        <taxon>Ustilaginomycetes</taxon>
        <taxon>Ustilaginales</taxon>
        <taxon>Ustilaginaceae</taxon>
        <taxon>Sporisorium</taxon>
    </lineage>
</organism>
<feature type="region of interest" description="Disordered" evidence="8">
    <location>
        <begin position="830"/>
        <end position="1275"/>
    </location>
</feature>
<feature type="compositionally biased region" description="Acidic residues" evidence="8">
    <location>
        <begin position="643"/>
        <end position="676"/>
    </location>
</feature>
<dbReference type="PANTHER" id="PTHR31780:SF10">
    <property type="entry name" value="LD36051P"/>
    <property type="match status" value="1"/>
</dbReference>
<feature type="compositionally biased region" description="Basic and acidic residues" evidence="8">
    <location>
        <begin position="838"/>
        <end position="852"/>
    </location>
</feature>
<feature type="compositionally biased region" description="Acidic residues" evidence="8">
    <location>
        <begin position="302"/>
        <end position="329"/>
    </location>
</feature>
<feature type="compositionally biased region" description="Basic residues" evidence="8">
    <location>
        <begin position="83"/>
        <end position="92"/>
    </location>
</feature>
<dbReference type="InterPro" id="IPR025279">
    <property type="entry name" value="NST1"/>
</dbReference>
<feature type="compositionally biased region" description="Basic and acidic residues" evidence="8">
    <location>
        <begin position="677"/>
        <end position="689"/>
    </location>
</feature>
<proteinExistence type="inferred from homology"/>
<evidence type="ECO:0000313" key="10">
    <source>
        <dbReference type="Proteomes" id="UP000239563"/>
    </source>
</evidence>
<feature type="region of interest" description="Disordered" evidence="8">
    <location>
        <begin position="571"/>
        <end position="710"/>
    </location>
</feature>
<keyword evidence="6 7" id="KW-0175">Coiled coil</keyword>
<feature type="region of interest" description="Disordered" evidence="8">
    <location>
        <begin position="1603"/>
        <end position="1644"/>
    </location>
</feature>
<dbReference type="Proteomes" id="UP000239563">
    <property type="component" value="Chromosome XX"/>
</dbReference>
<feature type="region of interest" description="Disordered" evidence="8">
    <location>
        <begin position="1335"/>
        <end position="1355"/>
    </location>
</feature>
<feature type="compositionally biased region" description="Polar residues" evidence="8">
    <location>
        <begin position="1249"/>
        <end position="1275"/>
    </location>
</feature>
<feature type="compositionally biased region" description="Pro residues" evidence="8">
    <location>
        <begin position="1122"/>
        <end position="1132"/>
    </location>
</feature>
<evidence type="ECO:0000313" key="9">
    <source>
        <dbReference type="EMBL" id="SJX66234.1"/>
    </source>
</evidence>
<feature type="compositionally biased region" description="Polar residues" evidence="8">
    <location>
        <begin position="1210"/>
        <end position="1223"/>
    </location>
</feature>